<dbReference type="InterPro" id="IPR013955">
    <property type="entry name" value="Rep_factor-A_C"/>
</dbReference>
<evidence type="ECO:0000313" key="15">
    <source>
        <dbReference type="EMBL" id="KAK1370884.1"/>
    </source>
</evidence>
<dbReference type="GO" id="GO:0046982">
    <property type="term" value="F:protein heterodimerization activity"/>
    <property type="evidence" value="ECO:0007669"/>
    <property type="project" value="InterPro"/>
</dbReference>
<feature type="compositionally biased region" description="Basic and acidic residues" evidence="11">
    <location>
        <begin position="368"/>
        <end position="388"/>
    </location>
</feature>
<feature type="domain" description="Replication protein A 70 kDa DNA-binding subunit B/D first OB fold" evidence="13">
    <location>
        <begin position="7"/>
        <end position="110"/>
    </location>
</feature>
<keyword evidence="5" id="KW-0158">Chromosome</keyword>
<evidence type="ECO:0000256" key="8">
    <source>
        <dbReference type="ARBA" id="ARBA00023125"/>
    </source>
</evidence>
<name>A0AAD8HPD9_9APIA</name>
<dbReference type="GO" id="GO:0005634">
    <property type="term" value="C:nucleus"/>
    <property type="evidence" value="ECO:0007669"/>
    <property type="project" value="UniProtKB-SubCell"/>
</dbReference>
<keyword evidence="6" id="KW-0597">Phosphoprotein</keyword>
<evidence type="ECO:0000313" key="16">
    <source>
        <dbReference type="Proteomes" id="UP001237642"/>
    </source>
</evidence>
<evidence type="ECO:0000256" key="7">
    <source>
        <dbReference type="ARBA" id="ARBA00022990"/>
    </source>
</evidence>
<evidence type="ECO:0000259" key="14">
    <source>
        <dbReference type="Pfam" id="PF08646"/>
    </source>
</evidence>
<comment type="subcellular location">
    <subcellularLocation>
        <location evidence="2">Chromosome</location>
    </subcellularLocation>
    <subcellularLocation>
        <location evidence="1">Nucleus</location>
    </subcellularLocation>
</comment>
<keyword evidence="16" id="KW-1185">Reference proteome</keyword>
<proteinExistence type="inferred from homology"/>
<feature type="domain" description="Core Histone H2A/H2B/H3" evidence="12">
    <location>
        <begin position="429"/>
        <end position="516"/>
    </location>
</feature>
<dbReference type="EMBL" id="JAUIZM010000008">
    <property type="protein sequence ID" value="KAK1370884.1"/>
    <property type="molecule type" value="Genomic_DNA"/>
</dbReference>
<evidence type="ECO:0000256" key="9">
    <source>
        <dbReference type="ARBA" id="ARBA00023242"/>
    </source>
</evidence>
<reference evidence="15" key="1">
    <citation type="submission" date="2023-02" db="EMBL/GenBank/DDBJ databases">
        <title>Genome of toxic invasive species Heracleum sosnowskyi carries increased number of genes despite the absence of recent whole-genome duplications.</title>
        <authorList>
            <person name="Schelkunov M."/>
            <person name="Shtratnikova V."/>
            <person name="Makarenko M."/>
            <person name="Klepikova A."/>
            <person name="Omelchenko D."/>
            <person name="Novikova G."/>
            <person name="Obukhova E."/>
            <person name="Bogdanov V."/>
            <person name="Penin A."/>
            <person name="Logacheva M."/>
        </authorList>
    </citation>
    <scope>NUCLEOTIDE SEQUENCE</scope>
    <source>
        <strain evidence="15">Hsosn_3</strain>
        <tissue evidence="15">Leaf</tissue>
    </source>
</reference>
<gene>
    <name evidence="15" type="ORF">POM88_036976</name>
</gene>
<dbReference type="InterPro" id="IPR012340">
    <property type="entry name" value="NA-bd_OB-fold"/>
</dbReference>
<dbReference type="Gene3D" id="1.10.20.10">
    <property type="entry name" value="Histone, subunit A"/>
    <property type="match status" value="1"/>
</dbReference>
<dbReference type="InterPro" id="IPR003871">
    <property type="entry name" value="RFA1B/D_OB_1st"/>
</dbReference>
<keyword evidence="9" id="KW-0539">Nucleus</keyword>
<keyword evidence="10" id="KW-0544">Nucleosome core</keyword>
<evidence type="ECO:0000256" key="3">
    <source>
        <dbReference type="ARBA" id="ARBA00010343"/>
    </source>
</evidence>
<organism evidence="15 16">
    <name type="scientific">Heracleum sosnowskyi</name>
    <dbReference type="NCBI Taxonomy" id="360622"/>
    <lineage>
        <taxon>Eukaryota</taxon>
        <taxon>Viridiplantae</taxon>
        <taxon>Streptophyta</taxon>
        <taxon>Embryophyta</taxon>
        <taxon>Tracheophyta</taxon>
        <taxon>Spermatophyta</taxon>
        <taxon>Magnoliopsida</taxon>
        <taxon>eudicotyledons</taxon>
        <taxon>Gunneridae</taxon>
        <taxon>Pentapetalae</taxon>
        <taxon>asterids</taxon>
        <taxon>campanulids</taxon>
        <taxon>Apiales</taxon>
        <taxon>Apiaceae</taxon>
        <taxon>Apioideae</taxon>
        <taxon>apioid superclade</taxon>
        <taxon>Tordylieae</taxon>
        <taxon>Tordyliinae</taxon>
        <taxon>Heracleum</taxon>
    </lineage>
</organism>
<dbReference type="PRINTS" id="PR00622">
    <property type="entry name" value="HISTONEH3"/>
</dbReference>
<dbReference type="AlphaFoldDB" id="A0AAD8HPD9"/>
<dbReference type="SUPFAM" id="SSF50249">
    <property type="entry name" value="Nucleic acid-binding proteins"/>
    <property type="match status" value="3"/>
</dbReference>
<dbReference type="PANTHER" id="PTHR11426">
    <property type="entry name" value="HISTONE H3"/>
    <property type="match status" value="1"/>
</dbReference>
<keyword evidence="7" id="KW-0007">Acetylation</keyword>
<dbReference type="Pfam" id="PF08646">
    <property type="entry name" value="Rep_fac-A_C"/>
    <property type="match status" value="1"/>
</dbReference>
<dbReference type="GO" id="GO:0003677">
    <property type="term" value="F:DNA binding"/>
    <property type="evidence" value="ECO:0007669"/>
    <property type="project" value="UniProtKB-KW"/>
</dbReference>
<evidence type="ECO:0000256" key="11">
    <source>
        <dbReference type="SAM" id="MobiDB-lite"/>
    </source>
</evidence>
<dbReference type="Pfam" id="PF02721">
    <property type="entry name" value="DUF223"/>
    <property type="match status" value="1"/>
</dbReference>
<dbReference type="SUPFAM" id="SSF47113">
    <property type="entry name" value="Histone-fold"/>
    <property type="match status" value="1"/>
</dbReference>
<evidence type="ECO:0000256" key="6">
    <source>
        <dbReference type="ARBA" id="ARBA00022553"/>
    </source>
</evidence>
<accession>A0AAD8HPD9</accession>
<dbReference type="SMART" id="SM00428">
    <property type="entry name" value="H3"/>
    <property type="match status" value="1"/>
</dbReference>
<dbReference type="GO" id="GO:0030527">
    <property type="term" value="F:structural constituent of chromatin"/>
    <property type="evidence" value="ECO:0007669"/>
    <property type="project" value="InterPro"/>
</dbReference>
<evidence type="ECO:0000256" key="2">
    <source>
        <dbReference type="ARBA" id="ARBA00004286"/>
    </source>
</evidence>
<dbReference type="FunFam" id="1.10.20.10:FF:000044">
    <property type="entry name" value="Histone H3.3"/>
    <property type="match status" value="1"/>
</dbReference>
<dbReference type="PROSITE" id="PS00959">
    <property type="entry name" value="HISTONE_H3_2"/>
    <property type="match status" value="1"/>
</dbReference>
<dbReference type="CDD" id="cd22911">
    <property type="entry name" value="HFD_H3"/>
    <property type="match status" value="1"/>
</dbReference>
<dbReference type="GO" id="GO:0000786">
    <property type="term" value="C:nucleosome"/>
    <property type="evidence" value="ECO:0007669"/>
    <property type="project" value="UniProtKB-KW"/>
</dbReference>
<feature type="region of interest" description="Disordered" evidence="11">
    <location>
        <begin position="368"/>
        <end position="428"/>
    </location>
</feature>
<sequence>MSAKRVDPITSLKPGRYDYRIKVRVIRKWRGSTKEGEVFKAFNILLLDSMQTRIHAFVPGLCVDDLEEKMIVGKVYTIKNFTVQNYKATDIFRCVRTDRQLIFSKETHIEDVEENGSKIQVEGFDFYEHSQLRTLAQQKTYLTDVVGIVKKYEFLDLTNKLGKEKKQAKFIITDGSSNVKVIFWDEFGENFDKAMNEQVDKPVIVILSACKAGLWNDEVELSNVSATKFYVNNNHHSVVQLQKRMNQPKFVDIAMATPQTRQIEQLQINQITKLGKEYIKSQVMLFVQIKSVVDTQSWFMRTCTTCDHETEFNNGIFICKNCPRTVPHPDTKYKIHVIASDDTGDLEVIMHDREVRTLIGRRARDVLDEVEQEEKKSQTQRKQREMARTKQTARKSTGGKAPRKQLATKAARKSAPTTGGVKKPHRYRPGTVALREIRKYQKSTELLIRKLPFQRLVREIAQDFKTDLRFQSHAVLALQEAAEAYLVGLFEDTNLCAIHAKRVTIMPKDIQLARRIRGERA</sequence>
<comment type="similarity">
    <text evidence="3">Belongs to the histone H3 family.</text>
</comment>
<dbReference type="Gene3D" id="2.40.50.140">
    <property type="entry name" value="Nucleic acid-binding proteins"/>
    <property type="match status" value="3"/>
</dbReference>
<dbReference type="FunFam" id="1.10.20.10:FF:000078">
    <property type="entry name" value="Histone H3"/>
    <property type="match status" value="1"/>
</dbReference>
<evidence type="ECO:0000259" key="12">
    <source>
        <dbReference type="Pfam" id="PF00125"/>
    </source>
</evidence>
<dbReference type="InterPro" id="IPR000164">
    <property type="entry name" value="Histone_H3/CENP-A"/>
</dbReference>
<dbReference type="PROSITE" id="PS00322">
    <property type="entry name" value="HISTONE_H3_1"/>
    <property type="match status" value="1"/>
</dbReference>
<reference evidence="15" key="2">
    <citation type="submission" date="2023-05" db="EMBL/GenBank/DDBJ databases">
        <authorList>
            <person name="Schelkunov M.I."/>
        </authorList>
    </citation>
    <scope>NUCLEOTIDE SEQUENCE</scope>
    <source>
        <strain evidence="15">Hsosn_3</strain>
        <tissue evidence="15">Leaf</tissue>
    </source>
</reference>
<evidence type="ECO:0000256" key="1">
    <source>
        <dbReference type="ARBA" id="ARBA00004123"/>
    </source>
</evidence>
<dbReference type="Pfam" id="PF00125">
    <property type="entry name" value="Histone"/>
    <property type="match status" value="1"/>
</dbReference>
<evidence type="ECO:0000256" key="10">
    <source>
        <dbReference type="ARBA" id="ARBA00023269"/>
    </source>
</evidence>
<evidence type="ECO:0000259" key="13">
    <source>
        <dbReference type="Pfam" id="PF02721"/>
    </source>
</evidence>
<comment type="caution">
    <text evidence="15">The sequence shown here is derived from an EMBL/GenBank/DDBJ whole genome shotgun (WGS) entry which is preliminary data.</text>
</comment>
<keyword evidence="8" id="KW-0238">DNA-binding</keyword>
<dbReference type="InterPro" id="IPR007125">
    <property type="entry name" value="H2A/H2B/H3"/>
</dbReference>
<evidence type="ECO:0000256" key="5">
    <source>
        <dbReference type="ARBA" id="ARBA00022454"/>
    </source>
</evidence>
<dbReference type="InterPro" id="IPR009072">
    <property type="entry name" value="Histone-fold"/>
</dbReference>
<dbReference type="CDD" id="cd04481">
    <property type="entry name" value="RPA1_DBD_B_like"/>
    <property type="match status" value="1"/>
</dbReference>
<evidence type="ECO:0000256" key="4">
    <source>
        <dbReference type="ARBA" id="ARBA00017724"/>
    </source>
</evidence>
<feature type="domain" description="Replication factor A C-terminal" evidence="14">
    <location>
        <begin position="293"/>
        <end position="386"/>
    </location>
</feature>
<protein>
    <recommendedName>
        <fullName evidence="4">Histone H3.2</fullName>
    </recommendedName>
</protein>
<dbReference type="Proteomes" id="UP001237642">
    <property type="component" value="Unassembled WGS sequence"/>
</dbReference>